<dbReference type="SUPFAM" id="SSF63737">
    <property type="entry name" value="Leukotriene A4 hydrolase N-terminal domain"/>
    <property type="match status" value="1"/>
</dbReference>
<dbReference type="InterPro" id="IPR026444">
    <property type="entry name" value="Secre_tail"/>
</dbReference>
<evidence type="ECO:0000313" key="16">
    <source>
        <dbReference type="Proteomes" id="UP000502756"/>
    </source>
</evidence>
<keyword evidence="16" id="KW-1185">Reference proteome</keyword>
<evidence type="ECO:0000256" key="11">
    <source>
        <dbReference type="ARBA" id="ARBA00023049"/>
    </source>
</evidence>
<evidence type="ECO:0000256" key="8">
    <source>
        <dbReference type="ARBA" id="ARBA00022723"/>
    </source>
</evidence>
<evidence type="ECO:0000259" key="12">
    <source>
        <dbReference type="Pfam" id="PF01433"/>
    </source>
</evidence>
<dbReference type="GO" id="GO:0005737">
    <property type="term" value="C:cytoplasm"/>
    <property type="evidence" value="ECO:0007669"/>
    <property type="project" value="TreeGrafter"/>
</dbReference>
<evidence type="ECO:0000259" key="13">
    <source>
        <dbReference type="Pfam" id="PF17900"/>
    </source>
</evidence>
<keyword evidence="10" id="KW-0862">Zinc</keyword>
<dbReference type="InterPro" id="IPR050344">
    <property type="entry name" value="Peptidase_M1_aminopeptidases"/>
</dbReference>
<dbReference type="PANTHER" id="PTHR11533">
    <property type="entry name" value="PROTEASE M1 ZINC METALLOPROTEASE"/>
    <property type="match status" value="1"/>
</dbReference>
<dbReference type="Gene3D" id="2.60.40.1730">
    <property type="entry name" value="tricorn interacting facor f3 domain"/>
    <property type="match status" value="1"/>
</dbReference>
<comment type="cofactor">
    <cofactor evidence="2">
        <name>Zn(2+)</name>
        <dbReference type="ChEBI" id="CHEBI:29105"/>
    </cofactor>
</comment>
<reference evidence="15 16" key="1">
    <citation type="submission" date="2020-05" db="EMBL/GenBank/DDBJ databases">
        <title>Genome sequencing of Spirosoma sp. TS118.</title>
        <authorList>
            <person name="Lee J.-H."/>
            <person name="Jeong S."/>
            <person name="Zhao L."/>
            <person name="Jung J.-H."/>
            <person name="Kim M.-K."/>
            <person name="Lim S."/>
        </authorList>
    </citation>
    <scope>NUCLEOTIDE SEQUENCE [LARGE SCALE GENOMIC DNA]</scope>
    <source>
        <strain evidence="15 16">TS118</strain>
    </source>
</reference>
<comment type="similarity">
    <text evidence="3">Belongs to the peptidase M1 family.</text>
</comment>
<dbReference type="Pfam" id="PF18962">
    <property type="entry name" value="Por_Secre_tail"/>
    <property type="match status" value="1"/>
</dbReference>
<organism evidence="15 16">
    <name type="scientific">Spirosoma taeanense</name>
    <dbReference type="NCBI Taxonomy" id="2735870"/>
    <lineage>
        <taxon>Bacteria</taxon>
        <taxon>Pseudomonadati</taxon>
        <taxon>Bacteroidota</taxon>
        <taxon>Cytophagia</taxon>
        <taxon>Cytophagales</taxon>
        <taxon>Cytophagaceae</taxon>
        <taxon>Spirosoma</taxon>
    </lineage>
</organism>
<protein>
    <recommendedName>
        <fullName evidence="5">Aminopeptidase N</fullName>
        <ecNumber evidence="4">3.4.11.2</ecNumber>
    </recommendedName>
</protein>
<dbReference type="AlphaFoldDB" id="A0A6M5Y5S5"/>
<accession>A0A6M5Y5S5</accession>
<dbReference type="PANTHER" id="PTHR11533:SF174">
    <property type="entry name" value="PUROMYCIN-SENSITIVE AMINOPEPTIDASE-RELATED"/>
    <property type="match status" value="1"/>
</dbReference>
<dbReference type="KEGG" id="stae:HNV11_05215"/>
<dbReference type="CDD" id="cd09603">
    <property type="entry name" value="M1_APN_like"/>
    <property type="match status" value="1"/>
</dbReference>
<dbReference type="Pfam" id="PF01433">
    <property type="entry name" value="Peptidase_M1"/>
    <property type="match status" value="1"/>
</dbReference>
<dbReference type="NCBIfam" id="TIGR04183">
    <property type="entry name" value="Por_Secre_tail"/>
    <property type="match status" value="1"/>
</dbReference>
<dbReference type="Proteomes" id="UP000502756">
    <property type="component" value="Chromosome"/>
</dbReference>
<gene>
    <name evidence="15" type="ORF">HNV11_05215</name>
</gene>
<comment type="catalytic activity">
    <reaction evidence="1">
        <text>Release of an N-terminal amino acid, Xaa-|-Yaa- from a peptide, amide or arylamide. Xaa is preferably Ala, but may be most amino acids including Pro (slow action). When a terminal hydrophobic residue is followed by a prolyl residue, the two may be released as an intact Xaa-Pro dipeptide.</text>
        <dbReference type="EC" id="3.4.11.2"/>
    </reaction>
</comment>
<dbReference type="PRINTS" id="PR00756">
    <property type="entry name" value="ALADIPTASE"/>
</dbReference>
<dbReference type="GO" id="GO:0016020">
    <property type="term" value="C:membrane"/>
    <property type="evidence" value="ECO:0007669"/>
    <property type="project" value="TreeGrafter"/>
</dbReference>
<keyword evidence="6" id="KW-0031">Aminopeptidase</keyword>
<dbReference type="EMBL" id="CP053435">
    <property type="protein sequence ID" value="QJW88824.1"/>
    <property type="molecule type" value="Genomic_DNA"/>
</dbReference>
<dbReference type="Pfam" id="PF17900">
    <property type="entry name" value="Peptidase_M1_N"/>
    <property type="match status" value="1"/>
</dbReference>
<dbReference type="InterPro" id="IPR045357">
    <property type="entry name" value="Aminopeptidase_N-like_N"/>
</dbReference>
<keyword evidence="11" id="KW-0482">Metalloprotease</keyword>
<dbReference type="InterPro" id="IPR027268">
    <property type="entry name" value="Peptidase_M4/M1_CTD_sf"/>
</dbReference>
<feature type="domain" description="Aminopeptidase N-like N-terminal" evidence="13">
    <location>
        <begin position="57"/>
        <end position="239"/>
    </location>
</feature>
<dbReference type="GO" id="GO:0070006">
    <property type="term" value="F:metalloaminopeptidase activity"/>
    <property type="evidence" value="ECO:0007669"/>
    <property type="project" value="TreeGrafter"/>
</dbReference>
<evidence type="ECO:0000313" key="15">
    <source>
        <dbReference type="EMBL" id="QJW88824.1"/>
    </source>
</evidence>
<evidence type="ECO:0000256" key="7">
    <source>
        <dbReference type="ARBA" id="ARBA00022670"/>
    </source>
</evidence>
<feature type="domain" description="Peptidase M1 membrane alanine aminopeptidase" evidence="12">
    <location>
        <begin position="320"/>
        <end position="475"/>
    </location>
</feature>
<keyword evidence="8" id="KW-0479">Metal-binding</keyword>
<sequence length="663" mass="73569">MRFVYVILLLCPYFTLAQSDDGGQFCQQGKIRFFERLATNPKARLAYPGDATIDVTYYGLDLYLTHTPSYLRGVATIALKSTAENLSSFFLDLNSTTATTGEGLRVDSVKVGAQRLTFQHAQNRLAITLPQTLTNGQALTLTVFYQGVPNSRDLGSFRFSRHEFTTDPSIWSLSEPYGAPDWFPCKDTPADKADSSAVRITAPAQFVSVSNGTLESRTDNPDGTRTYQWRNHYPIAQYLISVALSNYERYDTPFTYAGQTMPVTHYLYPETLPQVKANLDLTPGMLQLFSDRFGPYPFLREKYGHAQFGQGNGGMEHQTISSMEANAFTPAVIAHELAHQWFGDKITCRDWQNIWLNEGFASYAEAVYVESVRSVAGYQTTMNNFMARARNAQGSIYVQDITNFGDIFNSNRSYAKGATVLHMLRGVVGDSLFFRILRTYTATPGLAYGTAVTEDFQNIAQQVSGQNLGYFFRQWIYGEGYPVYRATIQPGMSASTITVQLTQRNSAGSTNPTLFTMPVQLQIQSTAGDTTVTVLNDRPEQTFLLPARGPVTGVIIDPSNRILKTVEAANIVTAVDEQEPTNLRIYPNPATENLRVDFSLDQTGPVTLTLTNLLGQPVRNLTEPLLRAGQYTRTLNLQGVSAGQYILAVETPAGRQNRVVLVP</sequence>
<evidence type="ECO:0000256" key="5">
    <source>
        <dbReference type="ARBA" id="ARBA00015611"/>
    </source>
</evidence>
<dbReference type="InterPro" id="IPR042097">
    <property type="entry name" value="Aminopeptidase_N-like_N_sf"/>
</dbReference>
<dbReference type="EC" id="3.4.11.2" evidence="4"/>
<dbReference type="GO" id="GO:0043171">
    <property type="term" value="P:peptide catabolic process"/>
    <property type="evidence" value="ECO:0007669"/>
    <property type="project" value="TreeGrafter"/>
</dbReference>
<dbReference type="RefSeq" id="WP_171738662.1">
    <property type="nucleotide sequence ID" value="NZ_CP053435.1"/>
</dbReference>
<evidence type="ECO:0000256" key="4">
    <source>
        <dbReference type="ARBA" id="ARBA00012564"/>
    </source>
</evidence>
<dbReference type="SUPFAM" id="SSF55486">
    <property type="entry name" value="Metalloproteases ('zincins'), catalytic domain"/>
    <property type="match status" value="1"/>
</dbReference>
<dbReference type="GO" id="GO:0042277">
    <property type="term" value="F:peptide binding"/>
    <property type="evidence" value="ECO:0007669"/>
    <property type="project" value="TreeGrafter"/>
</dbReference>
<evidence type="ECO:0000259" key="14">
    <source>
        <dbReference type="Pfam" id="PF18962"/>
    </source>
</evidence>
<dbReference type="GO" id="GO:0008270">
    <property type="term" value="F:zinc ion binding"/>
    <property type="evidence" value="ECO:0007669"/>
    <property type="project" value="InterPro"/>
</dbReference>
<dbReference type="GO" id="GO:0006508">
    <property type="term" value="P:proteolysis"/>
    <property type="evidence" value="ECO:0007669"/>
    <property type="project" value="UniProtKB-KW"/>
</dbReference>
<dbReference type="InterPro" id="IPR001930">
    <property type="entry name" value="Peptidase_M1"/>
</dbReference>
<evidence type="ECO:0000256" key="2">
    <source>
        <dbReference type="ARBA" id="ARBA00001947"/>
    </source>
</evidence>
<keyword evidence="7" id="KW-0645">Protease</keyword>
<dbReference type="Gene3D" id="1.10.390.10">
    <property type="entry name" value="Neutral Protease Domain 2"/>
    <property type="match status" value="1"/>
</dbReference>
<dbReference type="GO" id="GO:0016285">
    <property type="term" value="F:alanyl aminopeptidase activity"/>
    <property type="evidence" value="ECO:0007669"/>
    <property type="project" value="UniProtKB-EC"/>
</dbReference>
<name>A0A6M5Y5S5_9BACT</name>
<evidence type="ECO:0000256" key="9">
    <source>
        <dbReference type="ARBA" id="ARBA00022801"/>
    </source>
</evidence>
<evidence type="ECO:0000256" key="6">
    <source>
        <dbReference type="ARBA" id="ARBA00022438"/>
    </source>
</evidence>
<evidence type="ECO:0000256" key="1">
    <source>
        <dbReference type="ARBA" id="ARBA00000098"/>
    </source>
</evidence>
<dbReference type="GO" id="GO:0005615">
    <property type="term" value="C:extracellular space"/>
    <property type="evidence" value="ECO:0007669"/>
    <property type="project" value="TreeGrafter"/>
</dbReference>
<evidence type="ECO:0000256" key="10">
    <source>
        <dbReference type="ARBA" id="ARBA00022833"/>
    </source>
</evidence>
<keyword evidence="9" id="KW-0378">Hydrolase</keyword>
<feature type="domain" description="Secretion system C-terminal sorting" evidence="14">
    <location>
        <begin position="585"/>
        <end position="654"/>
    </location>
</feature>
<dbReference type="InterPro" id="IPR014782">
    <property type="entry name" value="Peptidase_M1_dom"/>
</dbReference>
<proteinExistence type="inferred from homology"/>
<evidence type="ECO:0000256" key="3">
    <source>
        <dbReference type="ARBA" id="ARBA00010136"/>
    </source>
</evidence>